<dbReference type="InterPro" id="IPR050178">
    <property type="entry name" value="AspA/AstE_fam"/>
</dbReference>
<gene>
    <name evidence="7" type="ORF">ANI02nite_23280</name>
</gene>
<evidence type="ECO:0000313" key="7">
    <source>
        <dbReference type="EMBL" id="GEN60444.1"/>
    </source>
</evidence>
<name>A0A511XBV8_9PROT</name>
<comment type="caution">
    <text evidence="7">The sequence shown here is derived from an EMBL/GenBank/DDBJ whole genome shotgun (WGS) entry which is preliminary data.</text>
</comment>
<feature type="region of interest" description="Disordered" evidence="5">
    <location>
        <begin position="1"/>
        <end position="28"/>
    </location>
</feature>
<evidence type="ECO:0000256" key="3">
    <source>
        <dbReference type="ARBA" id="ARBA00022801"/>
    </source>
</evidence>
<dbReference type="Proteomes" id="UP000321635">
    <property type="component" value="Unassembled WGS sequence"/>
</dbReference>
<evidence type="ECO:0000256" key="5">
    <source>
        <dbReference type="SAM" id="MobiDB-lite"/>
    </source>
</evidence>
<evidence type="ECO:0000256" key="2">
    <source>
        <dbReference type="ARBA" id="ARBA00022723"/>
    </source>
</evidence>
<dbReference type="PANTHER" id="PTHR15162">
    <property type="entry name" value="ASPARTOACYLASE"/>
    <property type="match status" value="1"/>
</dbReference>
<dbReference type="PANTHER" id="PTHR15162:SF7">
    <property type="entry name" value="SUCCINYLGLUTAMATE DESUCCINYLASE"/>
    <property type="match status" value="1"/>
</dbReference>
<proteinExistence type="predicted"/>
<dbReference type="EMBL" id="BJYF01000018">
    <property type="protein sequence ID" value="GEN60444.1"/>
    <property type="molecule type" value="Genomic_DNA"/>
</dbReference>
<dbReference type="GO" id="GO:0016788">
    <property type="term" value="F:hydrolase activity, acting on ester bonds"/>
    <property type="evidence" value="ECO:0007669"/>
    <property type="project" value="InterPro"/>
</dbReference>
<dbReference type="AlphaFoldDB" id="A0A511XBV8"/>
<dbReference type="GO" id="GO:0046872">
    <property type="term" value="F:metal ion binding"/>
    <property type="evidence" value="ECO:0007669"/>
    <property type="project" value="UniProtKB-KW"/>
</dbReference>
<evidence type="ECO:0000256" key="1">
    <source>
        <dbReference type="ARBA" id="ARBA00001947"/>
    </source>
</evidence>
<protein>
    <submittedName>
        <fullName evidence="7">Succinylglutamate desuccinylase</fullName>
    </submittedName>
</protein>
<dbReference type="RefSeq" id="WP_174766896.1">
    <property type="nucleotide sequence ID" value="NZ_AUBI01000009.1"/>
</dbReference>
<dbReference type="Gene3D" id="3.40.630.10">
    <property type="entry name" value="Zn peptidases"/>
    <property type="match status" value="1"/>
</dbReference>
<dbReference type="SUPFAM" id="SSF53187">
    <property type="entry name" value="Zn-dependent exopeptidases"/>
    <property type="match status" value="1"/>
</dbReference>
<reference evidence="7 8" key="1">
    <citation type="submission" date="2019-07" db="EMBL/GenBank/DDBJ databases">
        <title>Whole genome shotgun sequence of Acetobacter nitrogenifigens NBRC 105050.</title>
        <authorList>
            <person name="Hosoyama A."/>
            <person name="Uohara A."/>
            <person name="Ohji S."/>
            <person name="Ichikawa N."/>
        </authorList>
    </citation>
    <scope>NUCLEOTIDE SEQUENCE [LARGE SCALE GENOMIC DNA]</scope>
    <source>
        <strain evidence="7 8">NBRC 105050</strain>
    </source>
</reference>
<dbReference type="STRING" id="1120919.GCA_000429165_02415"/>
<keyword evidence="4" id="KW-0862">Zinc</keyword>
<evidence type="ECO:0000256" key="4">
    <source>
        <dbReference type="ARBA" id="ARBA00022833"/>
    </source>
</evidence>
<keyword evidence="3" id="KW-0378">Hydrolase</keyword>
<keyword evidence="8" id="KW-1185">Reference proteome</keyword>
<accession>A0A511XBV8</accession>
<comment type="cofactor">
    <cofactor evidence="1">
        <name>Zn(2+)</name>
        <dbReference type="ChEBI" id="CHEBI:29105"/>
    </cofactor>
</comment>
<organism evidence="7 8">
    <name type="scientific">Acetobacter nitrogenifigens DSM 23921 = NBRC 105050</name>
    <dbReference type="NCBI Taxonomy" id="1120919"/>
    <lineage>
        <taxon>Bacteria</taxon>
        <taxon>Pseudomonadati</taxon>
        <taxon>Pseudomonadota</taxon>
        <taxon>Alphaproteobacteria</taxon>
        <taxon>Acetobacterales</taxon>
        <taxon>Acetobacteraceae</taxon>
        <taxon>Acetobacter</taxon>
    </lineage>
</organism>
<dbReference type="Pfam" id="PF24827">
    <property type="entry name" value="AstE_AspA_cat"/>
    <property type="match status" value="1"/>
</dbReference>
<evidence type="ECO:0000259" key="6">
    <source>
        <dbReference type="Pfam" id="PF24827"/>
    </source>
</evidence>
<evidence type="ECO:0000313" key="8">
    <source>
        <dbReference type="Proteomes" id="UP000321635"/>
    </source>
</evidence>
<sequence length="336" mass="36245">MTSAGREPLPVRAPAPRLSETLPPTPPRLPTFTLEISPPDLSPWVAGNTGVPGLHQFDSGRPGPHVAVSALMHGNEYAGAIVLAELLRAGVTPRRGKLSLVFLNLAAFARFDFERPIASRFVDEDMNRLWRRGTLDQPVASSERDRVRSLIGFFDTIDMLLDLHSMLWPSDPLVLSGPSEAGCALAREIGTPPLIVSDSGHAGGPRLIDYERFVTPSTGARACLLEAGQHWAAATLALTRKVVSRFLGACDVIGSAEATGTRPRVAEVTECVTARTTSLTFLRNFRGGEIIPLQGTVIALDGPEEIRTPYDDCMLIMPNHRAARGHTAVRLARVVA</sequence>
<feature type="domain" description="Succinylglutamate desuccinylase/Aspartoacylase catalytic" evidence="6">
    <location>
        <begin position="62"/>
        <end position="244"/>
    </location>
</feature>
<dbReference type="GO" id="GO:0005829">
    <property type="term" value="C:cytosol"/>
    <property type="evidence" value="ECO:0007669"/>
    <property type="project" value="TreeGrafter"/>
</dbReference>
<dbReference type="InterPro" id="IPR055438">
    <property type="entry name" value="AstE_AspA_cat"/>
</dbReference>
<keyword evidence="2" id="KW-0479">Metal-binding</keyword>